<dbReference type="Proteomes" id="UP000235145">
    <property type="component" value="Unassembled WGS sequence"/>
</dbReference>
<dbReference type="EMBL" id="NBSK02000004">
    <property type="protein sequence ID" value="KAJ0212466.1"/>
    <property type="molecule type" value="Genomic_DNA"/>
</dbReference>
<evidence type="ECO:0000313" key="2">
    <source>
        <dbReference type="Proteomes" id="UP000235145"/>
    </source>
</evidence>
<reference evidence="1 2" key="1">
    <citation type="journal article" date="2017" name="Nat. Commun.">
        <title>Genome assembly with in vitro proximity ligation data and whole-genome triplication in lettuce.</title>
        <authorList>
            <person name="Reyes-Chin-Wo S."/>
            <person name="Wang Z."/>
            <person name="Yang X."/>
            <person name="Kozik A."/>
            <person name="Arikit S."/>
            <person name="Song C."/>
            <person name="Xia L."/>
            <person name="Froenicke L."/>
            <person name="Lavelle D.O."/>
            <person name="Truco M.J."/>
            <person name="Xia R."/>
            <person name="Zhu S."/>
            <person name="Xu C."/>
            <person name="Xu H."/>
            <person name="Xu X."/>
            <person name="Cox K."/>
            <person name="Korf I."/>
            <person name="Meyers B.C."/>
            <person name="Michelmore R.W."/>
        </authorList>
    </citation>
    <scope>NUCLEOTIDE SEQUENCE [LARGE SCALE GENOMIC DNA]</scope>
    <source>
        <strain evidence="2">cv. Salinas</strain>
        <tissue evidence="1">Seedlings</tissue>
    </source>
</reference>
<sequence>MILVFIRHYFSLLLKVPSDFTSIRIFQFEALGIEGLFQFLMVAMLENSPGLEHLCIEEVISLFVSFDMSYSMFSKLCITFSSISGFVMWETLAGLSQNLSPVVYIRTSEP</sequence>
<name>A0A9R1XGV4_LACSA</name>
<comment type="caution">
    <text evidence="1">The sequence shown here is derived from an EMBL/GenBank/DDBJ whole genome shotgun (WGS) entry which is preliminary data.</text>
</comment>
<dbReference type="AlphaFoldDB" id="A0A9R1XGV4"/>
<keyword evidence="2" id="KW-1185">Reference proteome</keyword>
<protein>
    <submittedName>
        <fullName evidence="1">Uncharacterized protein</fullName>
    </submittedName>
</protein>
<proteinExistence type="predicted"/>
<accession>A0A9R1XGV4</accession>
<organism evidence="1 2">
    <name type="scientific">Lactuca sativa</name>
    <name type="common">Garden lettuce</name>
    <dbReference type="NCBI Taxonomy" id="4236"/>
    <lineage>
        <taxon>Eukaryota</taxon>
        <taxon>Viridiplantae</taxon>
        <taxon>Streptophyta</taxon>
        <taxon>Embryophyta</taxon>
        <taxon>Tracheophyta</taxon>
        <taxon>Spermatophyta</taxon>
        <taxon>Magnoliopsida</taxon>
        <taxon>eudicotyledons</taxon>
        <taxon>Gunneridae</taxon>
        <taxon>Pentapetalae</taxon>
        <taxon>asterids</taxon>
        <taxon>campanulids</taxon>
        <taxon>Asterales</taxon>
        <taxon>Asteraceae</taxon>
        <taxon>Cichorioideae</taxon>
        <taxon>Cichorieae</taxon>
        <taxon>Lactucinae</taxon>
        <taxon>Lactuca</taxon>
    </lineage>
</organism>
<evidence type="ECO:0000313" key="1">
    <source>
        <dbReference type="EMBL" id="KAJ0212466.1"/>
    </source>
</evidence>
<gene>
    <name evidence="1" type="ORF">LSAT_V11C400168480</name>
</gene>